<protein>
    <recommendedName>
        <fullName evidence="6">X-box-binding protein 1</fullName>
    </recommendedName>
</protein>
<reference evidence="10" key="1">
    <citation type="submission" date="2025-08" db="UniProtKB">
        <authorList>
            <consortium name="RefSeq"/>
        </authorList>
    </citation>
    <scope>IDENTIFICATION</scope>
    <source>
        <tissue evidence="10">Whole Larva</tissue>
    </source>
</reference>
<evidence type="ECO:0000256" key="5">
    <source>
        <dbReference type="ARBA" id="ARBA00023242"/>
    </source>
</evidence>
<keyword evidence="3" id="KW-0238">DNA-binding</keyword>
<sequence>MDHISDTSSYIMLEDSQDYVMPVRAKKRRLDHLSWEEKLQRKKLKNRVAAQTSRDRKKAKMDQMETTVNNLVVQNDTILSELEKLKRINEKLVRENKELTQKLREPCQVCSQSRSVECGVQIGSTVSNLLPQGLNRHSAATLSAQTLPVLLKIVMAYLLYQTSSTRSPVTSISPPWVTSHRVSSKTLPETWRQLLKKQILKNQMQCVGLRKWWGRHQNNWNPVEV</sequence>
<dbReference type="PROSITE" id="PS00036">
    <property type="entry name" value="BZIP_BASIC"/>
    <property type="match status" value="1"/>
</dbReference>
<dbReference type="PANTHER" id="PTHR46542">
    <property type="entry name" value="X-BOX BINDING PROTEIN 1"/>
    <property type="match status" value="1"/>
</dbReference>
<dbReference type="Pfam" id="PF00170">
    <property type="entry name" value="bZIP_1"/>
    <property type="match status" value="1"/>
</dbReference>
<feature type="domain" description="BZIP" evidence="8">
    <location>
        <begin position="36"/>
        <end position="99"/>
    </location>
</feature>
<dbReference type="InterPro" id="IPR004827">
    <property type="entry name" value="bZIP"/>
</dbReference>
<evidence type="ECO:0000313" key="10">
    <source>
        <dbReference type="RefSeq" id="XP_017772655.1"/>
    </source>
</evidence>
<evidence type="ECO:0000256" key="1">
    <source>
        <dbReference type="ARBA" id="ARBA00022843"/>
    </source>
</evidence>
<evidence type="ECO:0000256" key="7">
    <source>
        <dbReference type="SAM" id="Coils"/>
    </source>
</evidence>
<keyword evidence="1" id="KW-0832">Ubl conjugation</keyword>
<keyword evidence="5" id="KW-0539">Nucleus</keyword>
<dbReference type="Proteomes" id="UP000695000">
    <property type="component" value="Unplaced"/>
</dbReference>
<dbReference type="SUPFAM" id="SSF57959">
    <property type="entry name" value="Leucine zipper domain"/>
    <property type="match status" value="1"/>
</dbReference>
<proteinExistence type="predicted"/>
<gene>
    <name evidence="10" type="primary">LOC108559806</name>
</gene>
<organism evidence="9 10">
    <name type="scientific">Nicrophorus vespilloides</name>
    <name type="common">Boreal carrion beetle</name>
    <dbReference type="NCBI Taxonomy" id="110193"/>
    <lineage>
        <taxon>Eukaryota</taxon>
        <taxon>Metazoa</taxon>
        <taxon>Ecdysozoa</taxon>
        <taxon>Arthropoda</taxon>
        <taxon>Hexapoda</taxon>
        <taxon>Insecta</taxon>
        <taxon>Pterygota</taxon>
        <taxon>Neoptera</taxon>
        <taxon>Endopterygota</taxon>
        <taxon>Coleoptera</taxon>
        <taxon>Polyphaga</taxon>
        <taxon>Staphyliniformia</taxon>
        <taxon>Silphidae</taxon>
        <taxon>Nicrophorinae</taxon>
        <taxon>Nicrophorus</taxon>
    </lineage>
</organism>
<keyword evidence="9" id="KW-1185">Reference proteome</keyword>
<dbReference type="InterPro" id="IPR052470">
    <property type="entry name" value="ER_Stress-Reg_TF"/>
</dbReference>
<dbReference type="Gene3D" id="1.20.5.170">
    <property type="match status" value="1"/>
</dbReference>
<dbReference type="SMART" id="SM00338">
    <property type="entry name" value="BRLZ"/>
    <property type="match status" value="1"/>
</dbReference>
<feature type="coiled-coil region" evidence="7">
    <location>
        <begin position="75"/>
        <end position="105"/>
    </location>
</feature>
<dbReference type="InterPro" id="IPR046347">
    <property type="entry name" value="bZIP_sf"/>
</dbReference>
<evidence type="ECO:0000256" key="3">
    <source>
        <dbReference type="ARBA" id="ARBA00023125"/>
    </source>
</evidence>
<dbReference type="PANTHER" id="PTHR46542:SF1">
    <property type="entry name" value="X-BOX BINDING PROTEIN 1"/>
    <property type="match status" value="1"/>
</dbReference>
<evidence type="ECO:0000259" key="8">
    <source>
        <dbReference type="PROSITE" id="PS50217"/>
    </source>
</evidence>
<evidence type="ECO:0000256" key="2">
    <source>
        <dbReference type="ARBA" id="ARBA00023015"/>
    </source>
</evidence>
<keyword evidence="7" id="KW-0175">Coiled coil</keyword>
<evidence type="ECO:0000313" key="9">
    <source>
        <dbReference type="Proteomes" id="UP000695000"/>
    </source>
</evidence>
<keyword evidence="2" id="KW-0805">Transcription regulation</keyword>
<dbReference type="CDD" id="cd14691">
    <property type="entry name" value="bZIP_XBP1"/>
    <property type="match status" value="1"/>
</dbReference>
<keyword evidence="4" id="KW-0804">Transcription</keyword>
<name>A0ABM1MDK5_NICVS</name>
<evidence type="ECO:0000256" key="4">
    <source>
        <dbReference type="ARBA" id="ARBA00023163"/>
    </source>
</evidence>
<dbReference type="RefSeq" id="XP_017772655.1">
    <property type="nucleotide sequence ID" value="XM_017917166.1"/>
</dbReference>
<dbReference type="GeneID" id="108559806"/>
<dbReference type="PROSITE" id="PS50217">
    <property type="entry name" value="BZIP"/>
    <property type="match status" value="1"/>
</dbReference>
<evidence type="ECO:0000256" key="6">
    <source>
        <dbReference type="ARBA" id="ARBA00040165"/>
    </source>
</evidence>
<accession>A0ABM1MDK5</accession>